<evidence type="ECO:0000256" key="1">
    <source>
        <dbReference type="ARBA" id="ARBA00004651"/>
    </source>
</evidence>
<dbReference type="OrthoDB" id="7818483at2"/>
<accession>A0A2G5K5G9</accession>
<dbReference type="RefSeq" id="WP_099593410.1">
    <property type="nucleotide sequence ID" value="NZ_MDGM01000012.1"/>
</dbReference>
<evidence type="ECO:0000256" key="5">
    <source>
        <dbReference type="ARBA" id="ARBA00022692"/>
    </source>
</evidence>
<keyword evidence="8 9" id="KW-0472">Membrane</keyword>
<evidence type="ECO:0000313" key="10">
    <source>
        <dbReference type="EMBL" id="PIB24768.1"/>
    </source>
</evidence>
<name>A0A2G5K5G9_9RHOB</name>
<keyword evidence="11" id="KW-1185">Reference proteome</keyword>
<feature type="transmembrane region" description="Helical" evidence="9">
    <location>
        <begin position="442"/>
        <end position="464"/>
    </location>
</feature>
<keyword evidence="5 9" id="KW-0812">Transmembrane</keyword>
<evidence type="ECO:0000256" key="6">
    <source>
        <dbReference type="ARBA" id="ARBA00022989"/>
    </source>
</evidence>
<evidence type="ECO:0000256" key="3">
    <source>
        <dbReference type="ARBA" id="ARBA00022448"/>
    </source>
</evidence>
<keyword evidence="3" id="KW-0813">Transport</keyword>
<evidence type="ECO:0000256" key="2">
    <source>
        <dbReference type="ARBA" id="ARBA00009137"/>
    </source>
</evidence>
<evidence type="ECO:0000256" key="9">
    <source>
        <dbReference type="SAM" id="Phobius"/>
    </source>
</evidence>
<reference evidence="10 11" key="1">
    <citation type="submission" date="2016-08" db="EMBL/GenBank/DDBJ databases">
        <title>Draft genome of Amylibacter sp. strain 4G11.</title>
        <authorList>
            <person name="Wong S.-K."/>
            <person name="Hamasaki K."/>
            <person name="Yoshizawa S."/>
        </authorList>
    </citation>
    <scope>NUCLEOTIDE SEQUENCE [LARGE SCALE GENOMIC DNA]</scope>
    <source>
        <strain evidence="10 11">4G11</strain>
    </source>
</reference>
<proteinExistence type="inferred from homology"/>
<dbReference type="Pfam" id="PF02386">
    <property type="entry name" value="TrkH"/>
    <property type="match status" value="2"/>
</dbReference>
<dbReference type="GO" id="GO:0005886">
    <property type="term" value="C:plasma membrane"/>
    <property type="evidence" value="ECO:0007669"/>
    <property type="project" value="UniProtKB-SubCell"/>
</dbReference>
<keyword evidence="6 9" id="KW-1133">Transmembrane helix</keyword>
<feature type="transmembrane region" description="Helical" evidence="9">
    <location>
        <begin position="411"/>
        <end position="436"/>
    </location>
</feature>
<feature type="transmembrane region" description="Helical" evidence="9">
    <location>
        <begin position="71"/>
        <end position="93"/>
    </location>
</feature>
<dbReference type="GO" id="GO:0030001">
    <property type="term" value="P:metal ion transport"/>
    <property type="evidence" value="ECO:0007669"/>
    <property type="project" value="UniProtKB-ARBA"/>
</dbReference>
<keyword evidence="4" id="KW-1003">Cell membrane</keyword>
<feature type="transmembrane region" description="Helical" evidence="9">
    <location>
        <begin position="476"/>
        <end position="495"/>
    </location>
</feature>
<dbReference type="PANTHER" id="PTHR32024">
    <property type="entry name" value="TRK SYSTEM POTASSIUM UPTAKE PROTEIN TRKG-RELATED"/>
    <property type="match status" value="1"/>
</dbReference>
<feature type="transmembrane region" description="Helical" evidence="9">
    <location>
        <begin position="40"/>
        <end position="59"/>
    </location>
</feature>
<dbReference type="EMBL" id="MDGM01000012">
    <property type="protein sequence ID" value="PIB24768.1"/>
    <property type="molecule type" value="Genomic_DNA"/>
</dbReference>
<organism evidence="10 11">
    <name type="scientific">Paramylibacter kogurei</name>
    <dbReference type="NCBI Taxonomy" id="1889778"/>
    <lineage>
        <taxon>Bacteria</taxon>
        <taxon>Pseudomonadati</taxon>
        <taxon>Pseudomonadota</taxon>
        <taxon>Alphaproteobacteria</taxon>
        <taxon>Rhodobacterales</taxon>
        <taxon>Paracoccaceae</taxon>
        <taxon>Paramylibacter</taxon>
    </lineage>
</organism>
<dbReference type="PANTHER" id="PTHR32024:SF2">
    <property type="entry name" value="TRK SYSTEM POTASSIUM UPTAKE PROTEIN TRKG-RELATED"/>
    <property type="match status" value="1"/>
</dbReference>
<comment type="similarity">
    <text evidence="2">Belongs to the TrkH potassium transport family.</text>
</comment>
<feature type="transmembrane region" description="Helical" evidence="9">
    <location>
        <begin position="183"/>
        <end position="207"/>
    </location>
</feature>
<feature type="transmembrane region" description="Helical" evidence="9">
    <location>
        <begin position="310"/>
        <end position="332"/>
    </location>
</feature>
<gene>
    <name evidence="10" type="ORF">BFP76_06210</name>
</gene>
<feature type="transmembrane region" description="Helical" evidence="9">
    <location>
        <begin position="352"/>
        <end position="379"/>
    </location>
</feature>
<evidence type="ECO:0000256" key="8">
    <source>
        <dbReference type="ARBA" id="ARBA00023136"/>
    </source>
</evidence>
<sequence length="502" mass="54656">MIALRNQPLFVVMMAITAGSMLVPVLFAARLEQWLFARTFLYHSIVLLLITALIAIAMSNRDLSNRSANRLMDILAGFVLMPFFMAMPLSFLMPQIGFFAAYFEMVSSFTTTGASVFLPNQTVPDVIHLWRALAAWMGGFLMLVVAIAIFKPVNLGGFEVYTSSKDGVLLNQTIKRAALRDRLIRYSAVIFPLYTLLTAVLALLLILSGDRMLVAVIHAMSTLSTSGISPVGGLSGSAAGYIGEVFIFGFFIYGITRHLFFVDRNESAINLVKRDKELNMALYLVVVIPAVLFFRHWLAASEVNQGNEFYQAISALWGSMFTVLSFLTTTGFESNGWAASRDWSGLGTTGLILMAVAVMGGGIATTAGGVKLLRVYALYKHGLREMQRLSYPHSVGGSGSRARNIRREGAYAAWIFFMLFLVSIAVGMLCLSLMGVDFEDSLILSISALSNTGPLLAAAGDNGITYGALSNTSKGVLCALMILGRLEALAVIAILNPNYWRK</sequence>
<comment type="subcellular location">
    <subcellularLocation>
        <location evidence="1">Cell membrane</location>
        <topology evidence="1">Multi-pass membrane protein</topology>
    </subcellularLocation>
</comment>
<feature type="transmembrane region" description="Helical" evidence="9">
    <location>
        <begin position="280"/>
        <end position="298"/>
    </location>
</feature>
<dbReference type="Proteomes" id="UP000231516">
    <property type="component" value="Unassembled WGS sequence"/>
</dbReference>
<feature type="transmembrane region" description="Helical" evidence="9">
    <location>
        <begin position="241"/>
        <end position="260"/>
    </location>
</feature>
<feature type="transmembrane region" description="Helical" evidence="9">
    <location>
        <begin position="9"/>
        <end position="28"/>
    </location>
</feature>
<evidence type="ECO:0000256" key="4">
    <source>
        <dbReference type="ARBA" id="ARBA00022475"/>
    </source>
</evidence>
<dbReference type="InterPro" id="IPR003445">
    <property type="entry name" value="Cat_transpt"/>
</dbReference>
<comment type="caution">
    <text evidence="10">The sequence shown here is derived from an EMBL/GenBank/DDBJ whole genome shotgun (WGS) entry which is preliminary data.</text>
</comment>
<dbReference type="AlphaFoldDB" id="A0A2G5K5G9"/>
<evidence type="ECO:0000313" key="11">
    <source>
        <dbReference type="Proteomes" id="UP000231516"/>
    </source>
</evidence>
<dbReference type="GO" id="GO:0008324">
    <property type="term" value="F:monoatomic cation transmembrane transporter activity"/>
    <property type="evidence" value="ECO:0007669"/>
    <property type="project" value="InterPro"/>
</dbReference>
<protein>
    <submittedName>
        <fullName evidence="10">Trk system potassium uptake protein TrkH</fullName>
    </submittedName>
</protein>
<feature type="transmembrane region" description="Helical" evidence="9">
    <location>
        <begin position="129"/>
        <end position="150"/>
    </location>
</feature>
<evidence type="ECO:0000256" key="7">
    <source>
        <dbReference type="ARBA" id="ARBA00023065"/>
    </source>
</evidence>
<keyword evidence="7" id="KW-0406">Ion transport</keyword>